<sequence>MAHDELSDASDALRDASENAESDDLRERLHERSDAVATLADKERKPDHGRLAREDGKLREILEDAGEEVGEHVERAREKIREFREDLPGV</sequence>
<evidence type="ECO:0000313" key="2">
    <source>
        <dbReference type="EMBL" id="GAA0669037.1"/>
    </source>
</evidence>
<dbReference type="Proteomes" id="UP001500420">
    <property type="component" value="Unassembled WGS sequence"/>
</dbReference>
<dbReference type="EMBL" id="BAAADV010000001">
    <property type="protein sequence ID" value="GAA0669037.1"/>
    <property type="molecule type" value="Genomic_DNA"/>
</dbReference>
<evidence type="ECO:0000256" key="1">
    <source>
        <dbReference type="SAM" id="MobiDB-lite"/>
    </source>
</evidence>
<dbReference type="AlphaFoldDB" id="A0AAV3T7L0"/>
<keyword evidence="3" id="KW-1185">Reference proteome</keyword>
<reference evidence="2 3" key="1">
    <citation type="journal article" date="2019" name="Int. J. Syst. Evol. Microbiol.">
        <title>The Global Catalogue of Microorganisms (GCM) 10K type strain sequencing project: providing services to taxonomists for standard genome sequencing and annotation.</title>
        <authorList>
            <consortium name="The Broad Institute Genomics Platform"/>
            <consortium name="The Broad Institute Genome Sequencing Center for Infectious Disease"/>
            <person name="Wu L."/>
            <person name="Ma J."/>
        </authorList>
    </citation>
    <scope>NUCLEOTIDE SEQUENCE [LARGE SCALE GENOMIC DNA]</scope>
    <source>
        <strain evidence="2 3">JCM 16328</strain>
    </source>
</reference>
<comment type="caution">
    <text evidence="2">The sequence shown here is derived from an EMBL/GenBank/DDBJ whole genome shotgun (WGS) entry which is preliminary data.</text>
</comment>
<evidence type="ECO:0000313" key="3">
    <source>
        <dbReference type="Proteomes" id="UP001500420"/>
    </source>
</evidence>
<feature type="region of interest" description="Disordered" evidence="1">
    <location>
        <begin position="1"/>
        <end position="53"/>
    </location>
</feature>
<protein>
    <submittedName>
        <fullName evidence="2">Uncharacterized protein</fullName>
    </submittedName>
</protein>
<dbReference type="InterPro" id="IPR055975">
    <property type="entry name" value="DUF7553"/>
</dbReference>
<name>A0AAV3T7L0_9EURY</name>
<organism evidence="2 3">
    <name type="scientific">Natronoarchaeum mannanilyticum</name>
    <dbReference type="NCBI Taxonomy" id="926360"/>
    <lineage>
        <taxon>Archaea</taxon>
        <taxon>Methanobacteriati</taxon>
        <taxon>Methanobacteriota</taxon>
        <taxon>Stenosarchaea group</taxon>
        <taxon>Halobacteria</taxon>
        <taxon>Halobacteriales</taxon>
        <taxon>Natronoarchaeaceae</taxon>
    </lineage>
</organism>
<gene>
    <name evidence="2" type="ORF">GCM10009020_13670</name>
</gene>
<dbReference type="RefSeq" id="WP_343773183.1">
    <property type="nucleotide sequence ID" value="NZ_BAAADV010000001.1"/>
</dbReference>
<dbReference type="Pfam" id="PF24430">
    <property type="entry name" value="DUF7553"/>
    <property type="match status" value="1"/>
</dbReference>
<proteinExistence type="predicted"/>
<accession>A0AAV3T7L0</accession>